<keyword evidence="2" id="KW-1185">Reference proteome</keyword>
<reference evidence="2" key="1">
    <citation type="submission" date="2015-07" db="EMBL/GenBank/DDBJ databases">
        <title>Genome sequencing of Sunxiuqinia dokdonensis strain SK.</title>
        <authorList>
            <person name="Ahn S."/>
            <person name="Kim B.-C."/>
        </authorList>
    </citation>
    <scope>NUCLEOTIDE SEQUENCE [LARGE SCALE GENOMIC DNA]</scope>
    <source>
        <strain evidence="2">SK</strain>
    </source>
</reference>
<comment type="caution">
    <text evidence="1">The sequence shown here is derived from an EMBL/GenBank/DDBJ whole genome shotgun (WGS) entry which is preliminary data.</text>
</comment>
<accession>A0A0L8V6I1</accession>
<gene>
    <name evidence="1" type="ORF">NC99_30830</name>
</gene>
<evidence type="ECO:0000313" key="1">
    <source>
        <dbReference type="EMBL" id="KOH44090.1"/>
    </source>
</evidence>
<dbReference type="AlphaFoldDB" id="A0A0L8V6I1"/>
<dbReference type="EMBL" id="LGIA01000171">
    <property type="protein sequence ID" value="KOH44090.1"/>
    <property type="molecule type" value="Genomic_DNA"/>
</dbReference>
<evidence type="ECO:0000313" key="2">
    <source>
        <dbReference type="Proteomes" id="UP000036958"/>
    </source>
</evidence>
<proteinExistence type="predicted"/>
<dbReference type="Proteomes" id="UP000036958">
    <property type="component" value="Unassembled WGS sequence"/>
</dbReference>
<organism evidence="1 2">
    <name type="scientific">Sunxiuqinia dokdonensis</name>
    <dbReference type="NCBI Taxonomy" id="1409788"/>
    <lineage>
        <taxon>Bacteria</taxon>
        <taxon>Pseudomonadati</taxon>
        <taxon>Bacteroidota</taxon>
        <taxon>Bacteroidia</taxon>
        <taxon>Marinilabiliales</taxon>
        <taxon>Prolixibacteraceae</taxon>
        <taxon>Sunxiuqinia</taxon>
    </lineage>
</organism>
<sequence>MLVVFYLQRWLYFRKDLVSARKILRDWSLDIGVLDDPVVGFWNPVFAGTAF</sequence>
<protein>
    <submittedName>
        <fullName evidence="1">Uncharacterized protein</fullName>
    </submittedName>
</protein>
<name>A0A0L8V6I1_9BACT</name>